<feature type="non-terminal residue" evidence="2">
    <location>
        <position position="71"/>
    </location>
</feature>
<evidence type="ECO:0000259" key="1">
    <source>
        <dbReference type="Pfam" id="PF00535"/>
    </source>
</evidence>
<dbReference type="Proteomes" id="UP000246351">
    <property type="component" value="Unassembled WGS sequence"/>
</dbReference>
<dbReference type="EMBL" id="QEIV01002347">
    <property type="protein sequence ID" value="PWZ93742.1"/>
    <property type="molecule type" value="Genomic_DNA"/>
</dbReference>
<comment type="caution">
    <text evidence="2">The sequence shown here is derived from an EMBL/GenBank/DDBJ whole genome shotgun (WGS) entry which is preliminary data.</text>
</comment>
<dbReference type="AlphaFoldDB" id="A0A317Z2P8"/>
<reference evidence="2 3" key="1">
    <citation type="journal article" date="2018" name="Vet. Microbiol.">
        <title>Clonal diversity and geographic distribution of methicillin-resistant Staphylococcus pseudintermedius from Australian animals: Discovery of novel sequence types.</title>
        <authorList>
            <person name="Worthing K.A."/>
            <person name="Abraham S."/>
            <person name="Coombs G.W."/>
            <person name="Pang S."/>
            <person name="Saputra S."/>
            <person name="Jordan D."/>
            <person name="Trott D.J."/>
            <person name="Norris J.M."/>
        </authorList>
    </citation>
    <scope>NUCLEOTIDE SEQUENCE [LARGE SCALE GENOMIC DNA]</scope>
    <source>
        <strain evidence="2 3">ST71 3</strain>
    </source>
</reference>
<dbReference type="CDD" id="cd00761">
    <property type="entry name" value="Glyco_tranf_GTA_type"/>
    <property type="match status" value="1"/>
</dbReference>
<sequence length="71" mass="8196">MKNMLTVILTVYNKEKHIKNSIKSLIEQTNQSFNVVIINDASNDNSEAELFSMLNLYSKNVTYYKLDSNYG</sequence>
<name>A0A317Z2P8_STAPS</name>
<dbReference type="InterPro" id="IPR001173">
    <property type="entry name" value="Glyco_trans_2-like"/>
</dbReference>
<dbReference type="InterPro" id="IPR029044">
    <property type="entry name" value="Nucleotide-diphossugar_trans"/>
</dbReference>
<gene>
    <name evidence="2" type="ORF">DD924_19020</name>
</gene>
<dbReference type="Gene3D" id="3.90.550.10">
    <property type="entry name" value="Spore Coat Polysaccharide Biosynthesis Protein SpsA, Chain A"/>
    <property type="match status" value="1"/>
</dbReference>
<protein>
    <recommendedName>
        <fullName evidence="1">Glycosyltransferase 2-like domain-containing protein</fullName>
    </recommendedName>
</protein>
<dbReference type="SUPFAM" id="SSF53448">
    <property type="entry name" value="Nucleotide-diphospho-sugar transferases"/>
    <property type="match status" value="1"/>
</dbReference>
<evidence type="ECO:0000313" key="3">
    <source>
        <dbReference type="Proteomes" id="UP000246351"/>
    </source>
</evidence>
<dbReference type="Pfam" id="PF00535">
    <property type="entry name" value="Glycos_transf_2"/>
    <property type="match status" value="1"/>
</dbReference>
<accession>A0A317Z2P8</accession>
<feature type="domain" description="Glycosyltransferase 2-like" evidence="1">
    <location>
        <begin position="6"/>
        <end position="71"/>
    </location>
</feature>
<proteinExistence type="predicted"/>
<organism evidence="2 3">
    <name type="scientific">Staphylococcus pseudintermedius</name>
    <dbReference type="NCBI Taxonomy" id="283734"/>
    <lineage>
        <taxon>Bacteria</taxon>
        <taxon>Bacillati</taxon>
        <taxon>Bacillota</taxon>
        <taxon>Bacilli</taxon>
        <taxon>Bacillales</taxon>
        <taxon>Staphylococcaceae</taxon>
        <taxon>Staphylococcus</taxon>
        <taxon>Staphylococcus intermedius group</taxon>
    </lineage>
</organism>
<evidence type="ECO:0000313" key="2">
    <source>
        <dbReference type="EMBL" id="PWZ93742.1"/>
    </source>
</evidence>